<dbReference type="PROSITE" id="PS50042">
    <property type="entry name" value="CNMP_BINDING_3"/>
    <property type="match status" value="1"/>
</dbReference>
<dbReference type="InterPro" id="IPR000595">
    <property type="entry name" value="cNMP-bd_dom"/>
</dbReference>
<dbReference type="Pfam" id="PF00027">
    <property type="entry name" value="cNMP_binding"/>
    <property type="match status" value="1"/>
</dbReference>
<dbReference type="Gene3D" id="2.60.120.10">
    <property type="entry name" value="Jelly Rolls"/>
    <property type="match status" value="1"/>
</dbReference>
<evidence type="ECO:0000256" key="2">
    <source>
        <dbReference type="ARBA" id="ARBA00023125"/>
    </source>
</evidence>
<dbReference type="Gene3D" id="1.10.10.10">
    <property type="entry name" value="Winged helix-like DNA-binding domain superfamily/Winged helix DNA-binding domain"/>
    <property type="match status" value="1"/>
</dbReference>
<dbReference type="InterPro" id="IPR050397">
    <property type="entry name" value="Env_Response_Regulators"/>
</dbReference>
<dbReference type="Proteomes" id="UP000559809">
    <property type="component" value="Unassembled WGS sequence"/>
</dbReference>
<dbReference type="PANTHER" id="PTHR24567:SF68">
    <property type="entry name" value="DNA-BINDING TRANSCRIPTIONAL DUAL REGULATOR CRP"/>
    <property type="match status" value="1"/>
</dbReference>
<feature type="domain" description="Cyclic nucleotide-binding" evidence="4">
    <location>
        <begin position="17"/>
        <end position="137"/>
    </location>
</feature>
<dbReference type="InterPro" id="IPR036388">
    <property type="entry name" value="WH-like_DNA-bd_sf"/>
</dbReference>
<evidence type="ECO:0000313" key="7">
    <source>
        <dbReference type="Proteomes" id="UP000559809"/>
    </source>
</evidence>
<evidence type="ECO:0000313" key="6">
    <source>
        <dbReference type="EMBL" id="NYT50917.1"/>
    </source>
</evidence>
<dbReference type="InterPro" id="IPR014710">
    <property type="entry name" value="RmlC-like_jellyroll"/>
</dbReference>
<dbReference type="CDD" id="cd00038">
    <property type="entry name" value="CAP_ED"/>
    <property type="match status" value="1"/>
</dbReference>
<feature type="domain" description="HTH crp-type" evidence="5">
    <location>
        <begin position="151"/>
        <end position="219"/>
    </location>
</feature>
<dbReference type="Pfam" id="PF13545">
    <property type="entry name" value="HTH_Crp_2"/>
    <property type="match status" value="1"/>
</dbReference>
<dbReference type="RefSeq" id="WP_180157331.1">
    <property type="nucleotide sequence ID" value="NZ_JACCEM010000009.1"/>
</dbReference>
<evidence type="ECO:0000259" key="5">
    <source>
        <dbReference type="PROSITE" id="PS51063"/>
    </source>
</evidence>
<dbReference type="AlphaFoldDB" id="A0A853G3Z7"/>
<reference evidence="6 7" key="1">
    <citation type="submission" date="2020-07" db="EMBL/GenBank/DDBJ databases">
        <title>Taxonomic revisions and descriptions of new bacterial species based on genomic comparisons in the high-G+C-content subgroup of the family Alcaligenaceae.</title>
        <authorList>
            <person name="Szabo A."/>
            <person name="Felfoldi T."/>
        </authorList>
    </citation>
    <scope>NUCLEOTIDE SEQUENCE [LARGE SCALE GENOMIC DNA]</scope>
    <source>
        <strain evidence="6 7">LMG 24012</strain>
    </source>
</reference>
<dbReference type="SMART" id="SM00419">
    <property type="entry name" value="HTH_CRP"/>
    <property type="match status" value="1"/>
</dbReference>
<dbReference type="GO" id="GO:0003677">
    <property type="term" value="F:DNA binding"/>
    <property type="evidence" value="ECO:0007669"/>
    <property type="project" value="UniProtKB-KW"/>
</dbReference>
<dbReference type="SUPFAM" id="SSF51206">
    <property type="entry name" value="cAMP-binding domain-like"/>
    <property type="match status" value="1"/>
</dbReference>
<name>A0A853G3Z7_9BURK</name>
<keyword evidence="1" id="KW-0805">Transcription regulation</keyword>
<accession>A0A853G3Z7</accession>
<gene>
    <name evidence="6" type="ORF">H0A72_16515</name>
</gene>
<evidence type="ECO:0000259" key="4">
    <source>
        <dbReference type="PROSITE" id="PS50042"/>
    </source>
</evidence>
<dbReference type="InterPro" id="IPR018490">
    <property type="entry name" value="cNMP-bd_dom_sf"/>
</dbReference>
<dbReference type="SMART" id="SM00100">
    <property type="entry name" value="cNMP"/>
    <property type="match status" value="1"/>
</dbReference>
<dbReference type="GO" id="GO:0003700">
    <property type="term" value="F:DNA-binding transcription factor activity"/>
    <property type="evidence" value="ECO:0007669"/>
    <property type="project" value="TreeGrafter"/>
</dbReference>
<dbReference type="PROSITE" id="PS51063">
    <property type="entry name" value="HTH_CRP_2"/>
    <property type="match status" value="1"/>
</dbReference>
<dbReference type="SUPFAM" id="SSF46785">
    <property type="entry name" value="Winged helix' DNA-binding domain"/>
    <property type="match status" value="1"/>
</dbReference>
<sequence>MTTGKARTQDFLARLPLFSGLSESELDTLASGTTEVQIARGEVLFRRGEPCVGLHAVVYGQIKLMFVSPGGDEKVVRIIGPGDSFGEALMFMERNYIVSAQALADTMLLHVSKDVIFNGIERQPGFARKMLASLSQRLHSLMGDVEAYSLRSGTQRVIGYLLKDQQCEDGHKFRLSTSKTVIASRLNLTPEHFSRILHDLAAHGLIQVNGREITILNAAKLGAFQD</sequence>
<comment type="caution">
    <text evidence="6">The sequence shown here is derived from an EMBL/GenBank/DDBJ whole genome shotgun (WGS) entry which is preliminary data.</text>
</comment>
<dbReference type="InterPro" id="IPR012318">
    <property type="entry name" value="HTH_CRP"/>
</dbReference>
<organism evidence="6 7">
    <name type="scientific">Parapusillimonas granuli</name>
    <dbReference type="NCBI Taxonomy" id="380911"/>
    <lineage>
        <taxon>Bacteria</taxon>
        <taxon>Pseudomonadati</taxon>
        <taxon>Pseudomonadota</taxon>
        <taxon>Betaproteobacteria</taxon>
        <taxon>Burkholderiales</taxon>
        <taxon>Alcaligenaceae</taxon>
        <taxon>Parapusillimonas</taxon>
    </lineage>
</organism>
<dbReference type="GO" id="GO:0005829">
    <property type="term" value="C:cytosol"/>
    <property type="evidence" value="ECO:0007669"/>
    <property type="project" value="TreeGrafter"/>
</dbReference>
<dbReference type="InterPro" id="IPR036390">
    <property type="entry name" value="WH_DNA-bd_sf"/>
</dbReference>
<proteinExistence type="predicted"/>
<evidence type="ECO:0000256" key="1">
    <source>
        <dbReference type="ARBA" id="ARBA00023015"/>
    </source>
</evidence>
<evidence type="ECO:0000256" key="3">
    <source>
        <dbReference type="ARBA" id="ARBA00023163"/>
    </source>
</evidence>
<protein>
    <submittedName>
        <fullName evidence="6">Crp/Fnr family transcriptional regulator</fullName>
    </submittedName>
</protein>
<keyword evidence="3" id="KW-0804">Transcription</keyword>
<keyword evidence="2" id="KW-0238">DNA-binding</keyword>
<keyword evidence="7" id="KW-1185">Reference proteome</keyword>
<dbReference type="EMBL" id="JACCEM010000009">
    <property type="protein sequence ID" value="NYT50917.1"/>
    <property type="molecule type" value="Genomic_DNA"/>
</dbReference>
<dbReference type="PANTHER" id="PTHR24567">
    <property type="entry name" value="CRP FAMILY TRANSCRIPTIONAL REGULATORY PROTEIN"/>
    <property type="match status" value="1"/>
</dbReference>